<evidence type="ECO:0000256" key="2">
    <source>
        <dbReference type="SAM" id="Coils"/>
    </source>
</evidence>
<feature type="region of interest" description="Disordered" evidence="3">
    <location>
        <begin position="676"/>
        <end position="698"/>
    </location>
</feature>
<proteinExistence type="predicted"/>
<dbReference type="EMBL" id="HBEV01015622">
    <property type="protein sequence ID" value="CAD8594755.1"/>
    <property type="molecule type" value="Transcribed_RNA"/>
</dbReference>
<dbReference type="PANTHER" id="PTHR18870:SF9">
    <property type="entry name" value="PROTEIN TAG-278-RELATED"/>
    <property type="match status" value="1"/>
</dbReference>
<feature type="coiled-coil region" evidence="2">
    <location>
        <begin position="427"/>
        <end position="541"/>
    </location>
</feature>
<dbReference type="PANTHER" id="PTHR18870">
    <property type="entry name" value="PROTEIN TAG-278-RELATED"/>
    <property type="match status" value="1"/>
</dbReference>
<reference evidence="4" key="1">
    <citation type="submission" date="2021-01" db="EMBL/GenBank/DDBJ databases">
        <authorList>
            <person name="Corre E."/>
            <person name="Pelletier E."/>
            <person name="Niang G."/>
            <person name="Scheremetjew M."/>
            <person name="Finn R."/>
            <person name="Kale V."/>
            <person name="Holt S."/>
            <person name="Cochrane G."/>
            <person name="Meng A."/>
            <person name="Brown T."/>
            <person name="Cohen L."/>
        </authorList>
    </citation>
    <scope>NUCLEOTIDE SEQUENCE</scope>
    <source>
        <strain evidence="4">CCMP494</strain>
    </source>
</reference>
<evidence type="ECO:0008006" key="5">
    <source>
        <dbReference type="Google" id="ProtNLM"/>
    </source>
</evidence>
<evidence type="ECO:0000256" key="1">
    <source>
        <dbReference type="ARBA" id="ARBA00023054"/>
    </source>
</evidence>
<feature type="coiled-coil region" evidence="2">
    <location>
        <begin position="1097"/>
        <end position="1131"/>
    </location>
</feature>
<feature type="compositionally biased region" description="Basic and acidic residues" evidence="3">
    <location>
        <begin position="1025"/>
        <end position="1053"/>
    </location>
</feature>
<name>A0A7S0KW90_MICPS</name>
<feature type="coiled-coil region" evidence="2">
    <location>
        <begin position="113"/>
        <end position="140"/>
    </location>
</feature>
<accession>A0A7S0KW90</accession>
<feature type="compositionally biased region" description="Basic and acidic residues" evidence="3">
    <location>
        <begin position="247"/>
        <end position="261"/>
    </location>
</feature>
<feature type="region of interest" description="Disordered" evidence="3">
    <location>
        <begin position="1022"/>
        <end position="1053"/>
    </location>
</feature>
<keyword evidence="1 2" id="KW-0175">Coiled coil</keyword>
<gene>
    <name evidence="4" type="ORF">MSP1404_LOCUS12160</name>
</gene>
<protein>
    <recommendedName>
        <fullName evidence="5">Protein FAM184A/B N-terminal domain-containing protein</fullName>
    </recommendedName>
</protein>
<dbReference type="AlphaFoldDB" id="A0A7S0KW90"/>
<feature type="coiled-coil region" evidence="2">
    <location>
        <begin position="819"/>
        <end position="868"/>
    </location>
</feature>
<feature type="region of interest" description="Disordered" evidence="3">
    <location>
        <begin position="393"/>
        <end position="412"/>
    </location>
</feature>
<organism evidence="4">
    <name type="scientific">Micromonas pusilla</name>
    <name type="common">Picoplanktonic green alga</name>
    <name type="synonym">Chromulina pusilla</name>
    <dbReference type="NCBI Taxonomy" id="38833"/>
    <lineage>
        <taxon>Eukaryota</taxon>
        <taxon>Viridiplantae</taxon>
        <taxon>Chlorophyta</taxon>
        <taxon>Mamiellophyceae</taxon>
        <taxon>Mamiellales</taxon>
        <taxon>Mamiellaceae</taxon>
        <taxon>Micromonas</taxon>
    </lineage>
</organism>
<sequence length="1179" mass="129941">MGGGSQRGDSSGGAVMPGVVMMTELQSRMSKKISQLARVIHHLNDRGDDNPSSSPTGGIRTSDLGDLVTVADRYDTETEQILADAAAKVQSFHRACARKEEAAGLAHAVNALRSEHEAAAASHDREMAKLRESNAKALAEAGERFANVKFAFDELKQTSKAQIASLESKLATACLEAAKASDGVPALMAAHARELDWVRTKHADETNDLTKNHAEELEATKAAMKQEAEEAMKDLRAAVTDATSRVRRGESESAKMRRDVEKKDAEIENLRARLDSETKRADDCERKCGDLAQKGEAERRNLMDAMRAAYDRDKASLEADKASLEGDVASLEGELSRLREASAELANEKVAQERETTTRLVQDRESLKTALSVTEAKLADAERRVLTALARATDAESTNADLTRSAESRSNELERSLVERAASDAALRDAECKMAALERSYAEDTAALSLELAAAKTAAEATRARLATANETLETANETLAAKLRDAEKALEAAVASQEGGASAEEAEELRGRLVDAEAKNAELEANATRLATELKTARSEAEASARKDHEARFAALRTEHSKKLDAERRRFDSLVDAATKEATDRLRRETEALRAKEAETKVRHDEIVRGCVQEGDKRVAKALEEGQRVRNDLKMQIAELSKSLADERDGALKSHEEKLALANDLTRAKRAADEANERREAMERSHGAKEAELAEKEDAMRRAAELARRNQGEIVAQCERLREELRVAGADARENARVAEERLARELKRRDEEWTRRAADLIQERCDALSEAHAEQERSAVEAALEDAETKFQTRLASLSESHETANAAMTARMDAERVRLEAAAENALNDLAAAREGEKEAITELRALHESRVKKLEEDAAAFIAELASKHASERDESNARHAAELAHAVETHELAMSAAAHKAEKALWDQRVDLETAHANVVDEWRKRHEDDVSRLVAERWKQLGELKEKLGGEHAATLARSRREWESREEELLASFDASVKAASELANEKAALTASAQSDARAIEDLRQRLDATEAAAAENAERMARERSESESESKRAHESDLRSLRAEHEATMTRLSSEAARIEQTLGESVREWTVKYEALAARFEARESREEDIARIACLERAVAEKENEVIEWRANSEQTRLELRNREGTFTEAAFGNGAATLKADAGGVMDWMLGGKKDKARSGRRTLKF</sequence>
<evidence type="ECO:0000256" key="3">
    <source>
        <dbReference type="SAM" id="MobiDB-lite"/>
    </source>
</evidence>
<evidence type="ECO:0000313" key="4">
    <source>
        <dbReference type="EMBL" id="CAD8594755.1"/>
    </source>
</evidence>
<feature type="region of interest" description="Disordered" evidence="3">
    <location>
        <begin position="241"/>
        <end position="261"/>
    </location>
</feature>